<dbReference type="SUPFAM" id="SSF52980">
    <property type="entry name" value="Restriction endonuclease-like"/>
    <property type="match status" value="1"/>
</dbReference>
<evidence type="ECO:0000313" key="4">
    <source>
        <dbReference type="Proteomes" id="UP000268844"/>
    </source>
</evidence>
<feature type="domain" description="DUF559" evidence="2">
    <location>
        <begin position="31"/>
        <end position="134"/>
    </location>
</feature>
<gene>
    <name evidence="3" type="ORF">DEVEQU_00321</name>
</gene>
<dbReference type="PANTHER" id="PTHR38590">
    <property type="entry name" value="BLL0828 PROTEIN"/>
    <property type="match status" value="1"/>
</dbReference>
<dbReference type="PANTHER" id="PTHR38590:SF1">
    <property type="entry name" value="BLL0828 PROTEIN"/>
    <property type="match status" value="1"/>
</dbReference>
<evidence type="ECO:0000259" key="2">
    <source>
        <dbReference type="Pfam" id="PF04480"/>
    </source>
</evidence>
<dbReference type="InterPro" id="IPR011335">
    <property type="entry name" value="Restrct_endonuc-II-like"/>
</dbReference>
<accession>A0A447I6Q4</accession>
<dbReference type="EMBL" id="UZWD01000004">
    <property type="protein sequence ID" value="VDS03201.1"/>
    <property type="molecule type" value="Genomic_DNA"/>
</dbReference>
<dbReference type="OrthoDB" id="9798754at2"/>
<keyword evidence="4" id="KW-1185">Reference proteome</keyword>
<dbReference type="AlphaFoldDB" id="A0A447I6Q4"/>
<dbReference type="CDD" id="cd01038">
    <property type="entry name" value="Endonuclease_DUF559"/>
    <property type="match status" value="1"/>
</dbReference>
<evidence type="ECO:0000256" key="1">
    <source>
        <dbReference type="SAM" id="MobiDB-lite"/>
    </source>
</evidence>
<evidence type="ECO:0000313" key="3">
    <source>
        <dbReference type="EMBL" id="VDS03201.1"/>
    </source>
</evidence>
<reference evidence="3 4" key="1">
    <citation type="submission" date="2018-12" db="EMBL/GenBank/DDBJ databases">
        <authorList>
            <person name="Criscuolo A."/>
        </authorList>
    </citation>
    <scope>NUCLEOTIDE SEQUENCE [LARGE SCALE GENOMIC DNA]</scope>
    <source>
        <strain evidence="3">ACIP1116281</strain>
    </source>
</reference>
<dbReference type="InterPro" id="IPR047216">
    <property type="entry name" value="Endonuclease_DUF559_bact"/>
</dbReference>
<dbReference type="Proteomes" id="UP000268844">
    <property type="component" value="Unassembled WGS sequence"/>
</dbReference>
<protein>
    <recommendedName>
        <fullName evidence="2">DUF559 domain-containing protein</fullName>
    </recommendedName>
</protein>
<dbReference type="Gene3D" id="3.40.960.10">
    <property type="entry name" value="VSR Endonuclease"/>
    <property type="match status" value="1"/>
</dbReference>
<dbReference type="InterPro" id="IPR007569">
    <property type="entry name" value="DUF559"/>
</dbReference>
<name>A0A447I6Q4_9HYPH</name>
<organism evidence="3 4">
    <name type="scientific">Devosia equisanguinis</name>
    <dbReference type="NCBI Taxonomy" id="2490941"/>
    <lineage>
        <taxon>Bacteria</taxon>
        <taxon>Pseudomonadati</taxon>
        <taxon>Pseudomonadota</taxon>
        <taxon>Alphaproteobacteria</taxon>
        <taxon>Hyphomicrobiales</taxon>
        <taxon>Devosiaceae</taxon>
        <taxon>Devosia</taxon>
    </lineage>
</organism>
<feature type="region of interest" description="Disordered" evidence="1">
    <location>
        <begin position="181"/>
        <end position="200"/>
    </location>
</feature>
<proteinExistence type="predicted"/>
<sequence>MHAFLTGLRATFSTKGRRTEPVLRRGSVSVTTRPRQLRRNASIAENRLWYVLRNRGLKGLKFVRQMPIGPYIVDFACREAALIVELDGNQHAENVADEKRTALLNADGYSVSRFWNHEVLSHRETVCELIMEAIEGSPSPDLRFAPATLSPSGRGIRGARAADGAKFLHQARSGLLPLGAKVARPQGETDEGASNTGNVQ</sequence>
<dbReference type="Pfam" id="PF04480">
    <property type="entry name" value="DUF559"/>
    <property type="match status" value="1"/>
</dbReference>